<proteinExistence type="evidence at transcript level"/>
<accession>A0A090XDB1</accession>
<reference evidence="1" key="1">
    <citation type="journal article" date="2015" name="PLoS Negl. Trop. Dis.">
        <title>Deep Sequencing Analysis of the Ixodes ricinus Haemocytome.</title>
        <authorList>
            <person name="Kotsyfakis M."/>
            <person name="Kopacek P."/>
            <person name="Franta Z."/>
            <person name="Pedra J.H."/>
            <person name="Ribeiro J.M."/>
        </authorList>
    </citation>
    <scope>NUCLEOTIDE SEQUENCE</scope>
</reference>
<dbReference type="Gene3D" id="3.60.10.10">
    <property type="entry name" value="Endonuclease/exonuclease/phosphatase"/>
    <property type="match status" value="1"/>
</dbReference>
<evidence type="ECO:0008006" key="2">
    <source>
        <dbReference type="Google" id="ProtNLM"/>
    </source>
</evidence>
<sequence length="94" mass="10634">SILNKREDICSLISSCNANVIVLTETWLSPGIEDSEIFPEHPNLVIYRRDRDDERGGGVLIGVDESNEKHPCPDCFVPRNGLGTNTMQFQNLFW</sequence>
<dbReference type="InterPro" id="IPR036691">
    <property type="entry name" value="Endo/exonu/phosph_ase_sf"/>
</dbReference>
<name>A0A090XDB1_IXORI</name>
<protein>
    <recommendedName>
        <fullName evidence="2">Reverse transcriptase</fullName>
    </recommendedName>
</protein>
<evidence type="ECO:0000313" key="1">
    <source>
        <dbReference type="EMBL" id="JAC93680.1"/>
    </source>
</evidence>
<dbReference type="EMBL" id="GBIH01001030">
    <property type="protein sequence ID" value="JAC93680.1"/>
    <property type="molecule type" value="mRNA"/>
</dbReference>
<organism evidence="1">
    <name type="scientific">Ixodes ricinus</name>
    <name type="common">Common tick</name>
    <name type="synonym">Acarus ricinus</name>
    <dbReference type="NCBI Taxonomy" id="34613"/>
    <lineage>
        <taxon>Eukaryota</taxon>
        <taxon>Metazoa</taxon>
        <taxon>Ecdysozoa</taxon>
        <taxon>Arthropoda</taxon>
        <taxon>Chelicerata</taxon>
        <taxon>Arachnida</taxon>
        <taxon>Acari</taxon>
        <taxon>Parasitiformes</taxon>
        <taxon>Ixodida</taxon>
        <taxon>Ixodoidea</taxon>
        <taxon>Ixodidae</taxon>
        <taxon>Ixodinae</taxon>
        <taxon>Ixodes</taxon>
    </lineage>
</organism>
<dbReference type="AlphaFoldDB" id="A0A090XDB1"/>
<feature type="non-terminal residue" evidence="1">
    <location>
        <position position="1"/>
    </location>
</feature>
<dbReference type="SUPFAM" id="SSF56219">
    <property type="entry name" value="DNase I-like"/>
    <property type="match status" value="1"/>
</dbReference>